<organism evidence="1 2">
    <name type="scientific">Pseudoalteromonas piscicida</name>
    <dbReference type="NCBI Taxonomy" id="43662"/>
    <lineage>
        <taxon>Bacteria</taxon>
        <taxon>Pseudomonadati</taxon>
        <taxon>Pseudomonadota</taxon>
        <taxon>Gammaproteobacteria</taxon>
        <taxon>Alteromonadales</taxon>
        <taxon>Pseudoalteromonadaceae</taxon>
        <taxon>Pseudoalteromonas</taxon>
    </lineage>
</organism>
<gene>
    <name evidence="1" type="ORF">PPIS_a3367</name>
</gene>
<dbReference type="Proteomes" id="UP000016521">
    <property type="component" value="Chromosome I"/>
</dbReference>
<accession>A0ABN5CLK2</accession>
<evidence type="ECO:0000313" key="1">
    <source>
        <dbReference type="EMBL" id="ATD08171.1"/>
    </source>
</evidence>
<dbReference type="RefSeq" id="WP_010376424.1">
    <property type="nucleotide sequence ID" value="NZ_CP011924.1"/>
</dbReference>
<sequence>MSKLETKLHEFKCKKEHEVFISRLDSGLQRLFSSVEITFNQAAIKNLAMSKWIDGKCISSRADAEKWERYEFEDFELAIESIIKLSLRSEIVGWLSFDFKGTHYQLSSEELQTNLIEIAKLLRCENGGYRDLSWVGETEDFGIIFEYNERQSPQFEICVWGI</sequence>
<dbReference type="EMBL" id="CP011924">
    <property type="protein sequence ID" value="ATD08171.1"/>
    <property type="molecule type" value="Genomic_DNA"/>
</dbReference>
<protein>
    <submittedName>
        <fullName evidence="1">Uncharacterized protein</fullName>
    </submittedName>
</protein>
<keyword evidence="2" id="KW-1185">Reference proteome</keyword>
<name>A0ABN5CLK2_PSEO7</name>
<reference evidence="1 2" key="1">
    <citation type="submission" date="2015-06" db="EMBL/GenBank/DDBJ databases">
        <authorList>
            <person name="Xie B.-B."/>
            <person name="Rong J.-C."/>
            <person name="Qin Q.-L."/>
            <person name="Zhang Y.-Z."/>
        </authorList>
    </citation>
    <scope>NUCLEOTIDE SEQUENCE [LARGE SCALE GENOMIC DNA]</scope>
    <source>
        <strain evidence="1 2">JCM 20779</strain>
    </source>
</reference>
<proteinExistence type="predicted"/>
<evidence type="ECO:0000313" key="2">
    <source>
        <dbReference type="Proteomes" id="UP000016521"/>
    </source>
</evidence>